<evidence type="ECO:0000256" key="3">
    <source>
        <dbReference type="ARBA" id="ARBA00029447"/>
    </source>
</evidence>
<accession>A0A561R3Z6</accession>
<dbReference type="Pfam" id="PF00672">
    <property type="entry name" value="HAMP"/>
    <property type="match status" value="1"/>
</dbReference>
<reference evidence="9 10" key="1">
    <citation type="submission" date="2019-06" db="EMBL/GenBank/DDBJ databases">
        <title>Sorghum-associated microbial communities from plants grown in Nebraska, USA.</title>
        <authorList>
            <person name="Schachtman D."/>
        </authorList>
    </citation>
    <scope>NUCLEOTIDE SEQUENCE [LARGE SCALE GENOMIC DNA]</scope>
    <source>
        <strain evidence="9 10">1225</strain>
    </source>
</reference>
<gene>
    <name evidence="9" type="ORF">FHW37_102972</name>
</gene>
<keyword evidence="10" id="KW-1185">Reference proteome</keyword>
<keyword evidence="2" id="KW-0145">Chemotaxis</keyword>
<dbReference type="GO" id="GO:0007165">
    <property type="term" value="P:signal transduction"/>
    <property type="evidence" value="ECO:0007669"/>
    <property type="project" value="UniProtKB-KW"/>
</dbReference>
<dbReference type="PROSITE" id="PS50885">
    <property type="entry name" value="HAMP"/>
    <property type="match status" value="2"/>
</dbReference>
<dbReference type="FunFam" id="1.10.287.950:FF:000001">
    <property type="entry name" value="Methyl-accepting chemotaxis sensory transducer"/>
    <property type="match status" value="1"/>
</dbReference>
<dbReference type="SUPFAM" id="SSF158472">
    <property type="entry name" value="HAMP domain-like"/>
    <property type="match status" value="1"/>
</dbReference>
<dbReference type="Gene3D" id="1.10.287.950">
    <property type="entry name" value="Methyl-accepting chemotaxis protein"/>
    <property type="match status" value="1"/>
</dbReference>
<dbReference type="Proteomes" id="UP000320653">
    <property type="component" value="Unassembled WGS sequence"/>
</dbReference>
<keyword evidence="6" id="KW-1133">Transmembrane helix</keyword>
<dbReference type="PROSITE" id="PS50111">
    <property type="entry name" value="CHEMOTAXIS_TRANSDUC_2"/>
    <property type="match status" value="1"/>
</dbReference>
<evidence type="ECO:0000256" key="4">
    <source>
        <dbReference type="PROSITE-ProRule" id="PRU00284"/>
    </source>
</evidence>
<dbReference type="SMART" id="SM00283">
    <property type="entry name" value="MA"/>
    <property type="match status" value="1"/>
</dbReference>
<dbReference type="PANTHER" id="PTHR43531:SF11">
    <property type="entry name" value="METHYL-ACCEPTING CHEMOTAXIS PROTEIN 3"/>
    <property type="match status" value="1"/>
</dbReference>
<dbReference type="GO" id="GO:0004888">
    <property type="term" value="F:transmembrane signaling receptor activity"/>
    <property type="evidence" value="ECO:0007669"/>
    <property type="project" value="TreeGrafter"/>
</dbReference>
<keyword evidence="4" id="KW-0807">Transducer</keyword>
<evidence type="ECO:0000256" key="2">
    <source>
        <dbReference type="ARBA" id="ARBA00022500"/>
    </source>
</evidence>
<feature type="transmembrane region" description="Helical" evidence="6">
    <location>
        <begin position="6"/>
        <end position="27"/>
    </location>
</feature>
<proteinExistence type="inferred from homology"/>
<dbReference type="InterPro" id="IPR003660">
    <property type="entry name" value="HAMP_dom"/>
</dbReference>
<evidence type="ECO:0000256" key="1">
    <source>
        <dbReference type="ARBA" id="ARBA00004370"/>
    </source>
</evidence>
<dbReference type="SMART" id="SM00304">
    <property type="entry name" value="HAMP"/>
    <property type="match status" value="2"/>
</dbReference>
<comment type="similarity">
    <text evidence="3">Belongs to the methyl-accepting chemotaxis (MCP) protein family.</text>
</comment>
<dbReference type="Pfam" id="PF00015">
    <property type="entry name" value="MCPsignal"/>
    <property type="match status" value="1"/>
</dbReference>
<feature type="domain" description="Methyl-accepting transducer" evidence="7">
    <location>
        <begin position="351"/>
        <end position="580"/>
    </location>
</feature>
<evidence type="ECO:0000259" key="7">
    <source>
        <dbReference type="PROSITE" id="PS50111"/>
    </source>
</evidence>
<evidence type="ECO:0000313" key="10">
    <source>
        <dbReference type="Proteomes" id="UP000320653"/>
    </source>
</evidence>
<dbReference type="RefSeq" id="WP_145635781.1">
    <property type="nucleotide sequence ID" value="NZ_VIWP01000002.1"/>
</dbReference>
<dbReference type="SUPFAM" id="SSF58104">
    <property type="entry name" value="Methyl-accepting chemotaxis protein (MCP) signaling domain"/>
    <property type="match status" value="1"/>
</dbReference>
<evidence type="ECO:0000256" key="6">
    <source>
        <dbReference type="SAM" id="Phobius"/>
    </source>
</evidence>
<feature type="transmembrane region" description="Helical" evidence="6">
    <location>
        <begin position="188"/>
        <end position="215"/>
    </location>
</feature>
<dbReference type="PANTHER" id="PTHR43531">
    <property type="entry name" value="PROTEIN ICFG"/>
    <property type="match status" value="1"/>
</dbReference>
<dbReference type="InterPro" id="IPR004089">
    <property type="entry name" value="MCPsignal_dom"/>
</dbReference>
<evidence type="ECO:0000313" key="9">
    <source>
        <dbReference type="EMBL" id="TWF57329.1"/>
    </source>
</evidence>
<dbReference type="AlphaFoldDB" id="A0A561R3Z6"/>
<comment type="caution">
    <text evidence="9">The sequence shown here is derived from an EMBL/GenBank/DDBJ whole genome shotgun (WGS) entry which is preliminary data.</text>
</comment>
<dbReference type="InterPro" id="IPR051310">
    <property type="entry name" value="MCP_chemotaxis"/>
</dbReference>
<feature type="domain" description="HAMP" evidence="8">
    <location>
        <begin position="294"/>
        <end position="346"/>
    </location>
</feature>
<name>A0A561R3Z6_9HYPH</name>
<dbReference type="GO" id="GO:0005886">
    <property type="term" value="C:plasma membrane"/>
    <property type="evidence" value="ECO:0007669"/>
    <property type="project" value="TreeGrafter"/>
</dbReference>
<evidence type="ECO:0000256" key="5">
    <source>
        <dbReference type="SAM" id="MobiDB-lite"/>
    </source>
</evidence>
<keyword evidence="6" id="KW-0472">Membrane</keyword>
<feature type="region of interest" description="Disordered" evidence="5">
    <location>
        <begin position="600"/>
        <end position="619"/>
    </location>
</feature>
<sequence length="645" mass="68451">MKHVSIVVKFATIMALFGLFAIAIAGYSASRIYYMNGAYSDLLAHQNKAALMIARANRSMQMARSAIADILVSRTEEGNLAAKSDLDKALDSFVQRMDGASAVVPTDEKIPLLKAEGLSIVNTACAPSVKRGMAATTEDEIKQAQMSFLTECQPLFAPYTKKSTTITDELIAESDAKSSELDDSANRIAMTTVGSVIIGLAAVLIIGFFAVRAWIIRPIKNLQDSMLALAGGDLSVTVPGTERSDEIGKMAATVQTFKDNALRTVAMEKDAEAGRATQETERVRNAEVERARTDAMAQATSGLAGGLQRLAGGDLSSSLDQPFAADFEGLRNDFNSAVRQLRDAMSAVSDATGAIDNGSRELSTSAGDLSKRTEQQAASLEETAAALDQITANVSNSSKRTDEARTMAIEANESARQSGEVVAQAVHAMQRIEKSSEQISSIIGVIDEIAFQTNLLALNAGVEAARAGEAGKGFAVVAQEVRELAQRSAKAAKEIKELIRNSEHEVQSGVELVSATGSALQTIQQHVVAINGQLDAIATSAREQSVGLNEVNIAVNQMDQVTQQNAAMVEEANAATETLAGEANRLRDLLRRFDIGERAARHVPSSRPATAMPAHATSPARRLVSKVMASIGGAATAPADHWEEF</sequence>
<organism evidence="9 10">
    <name type="scientific">Neorhizobium alkalisoli</name>
    <dbReference type="NCBI Taxonomy" id="528178"/>
    <lineage>
        <taxon>Bacteria</taxon>
        <taxon>Pseudomonadati</taxon>
        <taxon>Pseudomonadota</taxon>
        <taxon>Alphaproteobacteria</taxon>
        <taxon>Hyphomicrobiales</taxon>
        <taxon>Rhizobiaceae</taxon>
        <taxon>Rhizobium/Agrobacterium group</taxon>
        <taxon>Neorhizobium</taxon>
    </lineage>
</organism>
<dbReference type="CDD" id="cd11386">
    <property type="entry name" value="MCP_signal"/>
    <property type="match status" value="1"/>
</dbReference>
<protein>
    <submittedName>
        <fullName evidence="9">Methyl-accepting chemotaxis protein</fullName>
    </submittedName>
</protein>
<keyword evidence="6" id="KW-0812">Transmembrane</keyword>
<feature type="region of interest" description="Disordered" evidence="5">
    <location>
        <begin position="351"/>
        <end position="378"/>
    </location>
</feature>
<evidence type="ECO:0000259" key="8">
    <source>
        <dbReference type="PROSITE" id="PS50885"/>
    </source>
</evidence>
<comment type="subcellular location">
    <subcellularLocation>
        <location evidence="1">Membrane</location>
    </subcellularLocation>
</comment>
<dbReference type="GO" id="GO:0006935">
    <property type="term" value="P:chemotaxis"/>
    <property type="evidence" value="ECO:0007669"/>
    <property type="project" value="UniProtKB-KW"/>
</dbReference>
<dbReference type="Gene3D" id="6.10.340.10">
    <property type="match status" value="1"/>
</dbReference>
<feature type="domain" description="HAMP" evidence="8">
    <location>
        <begin position="213"/>
        <end position="266"/>
    </location>
</feature>
<dbReference type="OrthoDB" id="3378718at2"/>
<dbReference type="EMBL" id="VIWP01000002">
    <property type="protein sequence ID" value="TWF57329.1"/>
    <property type="molecule type" value="Genomic_DNA"/>
</dbReference>
<dbReference type="CDD" id="cd06225">
    <property type="entry name" value="HAMP"/>
    <property type="match status" value="1"/>
</dbReference>